<reference evidence="1 2" key="1">
    <citation type="submission" date="2014-03" db="EMBL/GenBank/DDBJ databases">
        <title>Genomics of Bifidobacteria.</title>
        <authorList>
            <person name="Ventura M."/>
            <person name="Milani C."/>
            <person name="Lugli G.A."/>
        </authorList>
    </citation>
    <scope>NUCLEOTIDE SEQUENCE [LARGE SCALE GENOMIC DNA]</scope>
    <source>
        <strain evidence="1 2">LMG 14934</strain>
    </source>
</reference>
<accession>A0A087CXZ2</accession>
<sequence length="63" mass="7053">MQFAFHLFFQSGRKASRIRASVEILMECLVSCSHAIVYYRNAILLSSDSMSGFGANVIIHTAR</sequence>
<gene>
    <name evidence="1" type="ORF">BSAE_1778</name>
</gene>
<evidence type="ECO:0000313" key="2">
    <source>
        <dbReference type="Proteomes" id="UP000029040"/>
    </source>
</evidence>
<organism evidence="1 2">
    <name type="scientific">Bifidobacterium pullorum subsp. saeculare DSM 6531 = LMG 14934</name>
    <dbReference type="NCBI Taxonomy" id="1437611"/>
    <lineage>
        <taxon>Bacteria</taxon>
        <taxon>Bacillati</taxon>
        <taxon>Actinomycetota</taxon>
        <taxon>Actinomycetes</taxon>
        <taxon>Bifidobacteriales</taxon>
        <taxon>Bifidobacteriaceae</taxon>
        <taxon>Bifidobacterium</taxon>
    </lineage>
</organism>
<evidence type="ECO:0000313" key="1">
    <source>
        <dbReference type="EMBL" id="KFI88142.1"/>
    </source>
</evidence>
<dbReference type="EMBL" id="JGZM01000003">
    <property type="protein sequence ID" value="KFI88142.1"/>
    <property type="molecule type" value="Genomic_DNA"/>
</dbReference>
<dbReference type="Proteomes" id="UP000029040">
    <property type="component" value="Unassembled WGS sequence"/>
</dbReference>
<protein>
    <submittedName>
        <fullName evidence="1">Uncharacterized protein</fullName>
    </submittedName>
</protein>
<name>A0A087CXZ2_9BIFI</name>
<dbReference type="AlphaFoldDB" id="A0A087CXZ2"/>
<proteinExistence type="predicted"/>
<comment type="caution">
    <text evidence="1">The sequence shown here is derived from an EMBL/GenBank/DDBJ whole genome shotgun (WGS) entry which is preliminary data.</text>
</comment>